<dbReference type="OrthoDB" id="9764961at2"/>
<dbReference type="STRING" id="686624.SAMN04488242_1856"/>
<dbReference type="PANTHER" id="PTHR47816">
    <property type="entry name" value="RIBOSOMAL RNA SMALL SUBUNIT METHYLTRANSFERASE C"/>
    <property type="match status" value="1"/>
</dbReference>
<dbReference type="EMBL" id="FNGP01000003">
    <property type="protein sequence ID" value="SDL53854.1"/>
    <property type="molecule type" value="Genomic_DNA"/>
</dbReference>
<dbReference type="GO" id="GO:0032259">
    <property type="term" value="P:methylation"/>
    <property type="evidence" value="ECO:0007669"/>
    <property type="project" value="UniProtKB-KW"/>
</dbReference>
<dbReference type="PANTHER" id="PTHR47816:SF4">
    <property type="entry name" value="RIBOSOMAL RNA SMALL SUBUNIT METHYLTRANSFERASE C"/>
    <property type="match status" value="1"/>
</dbReference>
<evidence type="ECO:0000256" key="2">
    <source>
        <dbReference type="ARBA" id="ARBA00022679"/>
    </source>
</evidence>
<proteinExistence type="predicted"/>
<dbReference type="AlphaFoldDB" id="A0A1G9KWD9"/>
<evidence type="ECO:0000256" key="1">
    <source>
        <dbReference type="ARBA" id="ARBA00022603"/>
    </source>
</evidence>
<dbReference type="InterPro" id="IPR007848">
    <property type="entry name" value="Small_mtfrase_dom"/>
</dbReference>
<organism evidence="4 5">
    <name type="scientific">Tessaracoccus oleiagri</name>
    <dbReference type="NCBI Taxonomy" id="686624"/>
    <lineage>
        <taxon>Bacteria</taxon>
        <taxon>Bacillati</taxon>
        <taxon>Actinomycetota</taxon>
        <taxon>Actinomycetes</taxon>
        <taxon>Propionibacteriales</taxon>
        <taxon>Propionibacteriaceae</taxon>
        <taxon>Tessaracoccus</taxon>
    </lineage>
</organism>
<keyword evidence="1 4" id="KW-0489">Methyltransferase</keyword>
<sequence length="194" mass="20828">MSHYFETGEGPLVTREITAQVFGRELGFTTARGVFSGSRLDPGTSVLLREVSPPQSGHLLDLGCGFGPIAVGLAVASPGVTVEAVDVNEKAVELTRMNAERHQVADRVSAASTAAGPFDEIWSNPPIRIGKEALHELLLAWLPRLKPDGVAWLVVGKNLGGDSLAKWLTAQGWPTEKFASAKGFRILKTTWARE</sequence>
<reference evidence="4 5" key="1">
    <citation type="submission" date="2016-10" db="EMBL/GenBank/DDBJ databases">
        <authorList>
            <person name="de Groot N.N."/>
        </authorList>
    </citation>
    <scope>NUCLEOTIDE SEQUENCE [LARGE SCALE GENOMIC DNA]</scope>
    <source>
        <strain evidence="4 5">CGMCC 1.9159</strain>
    </source>
</reference>
<keyword evidence="5" id="KW-1185">Reference proteome</keyword>
<evidence type="ECO:0000313" key="5">
    <source>
        <dbReference type="Proteomes" id="UP000199475"/>
    </source>
</evidence>
<dbReference type="InterPro" id="IPR046977">
    <property type="entry name" value="RsmC/RlmG"/>
</dbReference>
<dbReference type="RefSeq" id="WP_093251308.1">
    <property type="nucleotide sequence ID" value="NZ_FNGP01000003.1"/>
</dbReference>
<name>A0A1G9KWD9_9ACTN</name>
<accession>A0A1G9KWD9</accession>
<dbReference type="Gene3D" id="3.40.50.150">
    <property type="entry name" value="Vaccinia Virus protein VP39"/>
    <property type="match status" value="1"/>
</dbReference>
<protein>
    <submittedName>
        <fullName evidence="4">Methyltransferase small domain-containing protein</fullName>
    </submittedName>
</protein>
<evidence type="ECO:0000313" key="4">
    <source>
        <dbReference type="EMBL" id="SDL53854.1"/>
    </source>
</evidence>
<dbReference type="CDD" id="cd02440">
    <property type="entry name" value="AdoMet_MTases"/>
    <property type="match status" value="1"/>
</dbReference>
<gene>
    <name evidence="4" type="ORF">SAMN04488242_1856</name>
</gene>
<dbReference type="Pfam" id="PF05175">
    <property type="entry name" value="MTS"/>
    <property type="match status" value="1"/>
</dbReference>
<dbReference type="GO" id="GO:0008757">
    <property type="term" value="F:S-adenosylmethionine-dependent methyltransferase activity"/>
    <property type="evidence" value="ECO:0007669"/>
    <property type="project" value="InterPro"/>
</dbReference>
<dbReference type="SUPFAM" id="SSF53335">
    <property type="entry name" value="S-adenosyl-L-methionine-dependent methyltransferases"/>
    <property type="match status" value="1"/>
</dbReference>
<keyword evidence="2 4" id="KW-0808">Transferase</keyword>
<dbReference type="InterPro" id="IPR029063">
    <property type="entry name" value="SAM-dependent_MTases_sf"/>
</dbReference>
<dbReference type="Proteomes" id="UP000199475">
    <property type="component" value="Unassembled WGS sequence"/>
</dbReference>
<feature type="domain" description="Methyltransferase small" evidence="3">
    <location>
        <begin position="26"/>
        <end position="187"/>
    </location>
</feature>
<evidence type="ECO:0000259" key="3">
    <source>
        <dbReference type="Pfam" id="PF05175"/>
    </source>
</evidence>